<proteinExistence type="predicted"/>
<dbReference type="RefSeq" id="WP_146819899.1">
    <property type="nucleotide sequence ID" value="NZ_BJYK01000009.1"/>
</dbReference>
<dbReference type="SUPFAM" id="SSF52540">
    <property type="entry name" value="P-loop containing nucleoside triphosphate hydrolases"/>
    <property type="match status" value="2"/>
</dbReference>
<dbReference type="GO" id="GO:0003678">
    <property type="term" value="F:DNA helicase activity"/>
    <property type="evidence" value="ECO:0007669"/>
    <property type="project" value="UniProtKB-ARBA"/>
</dbReference>
<sequence>MMAMHKLMAGDGYTYLTRHVAAGDAGLSHADSLVAYYEATGNPPGRWLGRGLTGLGNDASDRLHPNAAVTEPAMAALFRDGHDPLTDAPLGRSYRDRTDRAVVGYDLTFTVPKSASVLWALGDDATRATVHAAHRAAVDQALHFVERTVARTRVGHAGCRQVRTRGVIAAAFDHWDSRTGDPNLHTHVVLANKVQGPDGVWRSLDGTTVHAATVTVSALYDSLLADELTRRLPVRWSHRSRGERRNPAFELEGIDDAVLAAFSTRAEQIHCAEQQWAASFVASHGRSPSRVETSRARQHLTRATRPPKIVRPLRDLLAEWANRARALTGVEPRDLAARALAGAYARGLRAHDVGKEVRAAVIAAVLDYVATRRSVWTTWNLGAAAARATLPLRMASPAERLRLLNGITTEAAARCVHLDDTRDPERVRVGEALYTSTELLAAEKSLIDASEAPGAIVIDARLIDEPRYRAHHQLGRLALDQRAAVRAVLTSGRRLDALVGPAGSGKTTTLASLAELWTENLGPVVGLAPSATAARALEASLGVPCETTAKWLYETLGEGAHARGRAYAAAEVRRAASGGDGRRDHQAVALRREAGRWSLAPGQLVIVDEASLADTRSLAAVVGQAEAAGAKVLLVGDHLQRGSVDAGGAFGMLARRGPTAELTSLRRFRHPWEARASLQLRSGQPAALDAYDAHGAFVGGLRVGGLREQMLDAALGGYLAAGAAGRVAVLQAADNRTVRDLNAMAHADGVRSGAVRESGVELHDGLVAGVGDRLVTRRNHRRLRTADGFVRNGNLWDVVAVEGDGALRVRPAGSRWREGGPVLLPAAYVAEHVELGYATSTARTQGMTVDETHTVAAPGMGREDLYVAMSRGREANRVYVVTDGPDDECVPGAATPATSYRDVLDGILATSHAEPTATETWETYHPSTPEPAPAPEKPARALTAHRLPAGRGRTCSRSTYSITVTSRAPEGAPCPPSPPARQVGRS</sequence>
<evidence type="ECO:0000313" key="5">
    <source>
        <dbReference type="EMBL" id="GEN81204.1"/>
    </source>
</evidence>
<keyword evidence="2" id="KW-0067">ATP-binding</keyword>
<dbReference type="Gene3D" id="2.30.30.940">
    <property type="match status" value="1"/>
</dbReference>
<dbReference type="CDD" id="cd17933">
    <property type="entry name" value="DEXSc_RecD-like"/>
    <property type="match status" value="1"/>
</dbReference>
<dbReference type="InterPro" id="IPR014862">
    <property type="entry name" value="TrwC"/>
</dbReference>
<dbReference type="OrthoDB" id="4524286at2"/>
<dbReference type="CDD" id="cd18809">
    <property type="entry name" value="SF1_C_RecD"/>
    <property type="match status" value="1"/>
</dbReference>
<protein>
    <recommendedName>
        <fullName evidence="4">AAA+ ATPase domain-containing protein</fullName>
    </recommendedName>
</protein>
<dbReference type="InterPro" id="IPR050534">
    <property type="entry name" value="Coronavir_polyprotein_1ab"/>
</dbReference>
<dbReference type="InterPro" id="IPR003593">
    <property type="entry name" value="AAA+_ATPase"/>
</dbReference>
<dbReference type="AlphaFoldDB" id="A0A511Z190"/>
<dbReference type="PANTHER" id="PTHR43788:SF6">
    <property type="entry name" value="DNA HELICASE B"/>
    <property type="match status" value="1"/>
</dbReference>
<dbReference type="GO" id="GO:0005524">
    <property type="term" value="F:ATP binding"/>
    <property type="evidence" value="ECO:0007669"/>
    <property type="project" value="UniProtKB-KW"/>
</dbReference>
<dbReference type="Pfam" id="PF08751">
    <property type="entry name" value="TrwC"/>
    <property type="match status" value="1"/>
</dbReference>
<comment type="caution">
    <text evidence="5">The sequence shown here is derived from an EMBL/GenBank/DDBJ whole genome shotgun (WGS) entry which is preliminary data.</text>
</comment>
<evidence type="ECO:0000313" key="6">
    <source>
        <dbReference type="Proteomes" id="UP000321484"/>
    </source>
</evidence>
<dbReference type="EMBL" id="BJYK01000009">
    <property type="protein sequence ID" value="GEN81204.1"/>
    <property type="molecule type" value="Genomic_DNA"/>
</dbReference>
<reference evidence="5 6" key="1">
    <citation type="submission" date="2019-07" db="EMBL/GenBank/DDBJ databases">
        <title>Whole genome shotgun sequence of Actinotalea fermentans NBRC 105374.</title>
        <authorList>
            <person name="Hosoyama A."/>
            <person name="Uohara A."/>
            <person name="Ohji S."/>
            <person name="Ichikawa N."/>
        </authorList>
    </citation>
    <scope>NUCLEOTIDE SEQUENCE [LARGE SCALE GENOMIC DNA]</scope>
    <source>
        <strain evidence="5 6">NBRC 105374</strain>
    </source>
</reference>
<gene>
    <name evidence="5" type="ORF">AFE02nite_29380</name>
</gene>
<dbReference type="Proteomes" id="UP000321484">
    <property type="component" value="Unassembled WGS sequence"/>
</dbReference>
<feature type="region of interest" description="Disordered" evidence="3">
    <location>
        <begin position="963"/>
        <end position="986"/>
    </location>
</feature>
<evidence type="ECO:0000256" key="3">
    <source>
        <dbReference type="SAM" id="MobiDB-lite"/>
    </source>
</evidence>
<dbReference type="SMART" id="SM00382">
    <property type="entry name" value="AAA"/>
    <property type="match status" value="1"/>
</dbReference>
<keyword evidence="6" id="KW-1185">Reference proteome</keyword>
<dbReference type="InterPro" id="IPR027417">
    <property type="entry name" value="P-loop_NTPase"/>
</dbReference>
<name>A0A511Z190_9CELL</name>
<evidence type="ECO:0000256" key="1">
    <source>
        <dbReference type="ARBA" id="ARBA00022741"/>
    </source>
</evidence>
<dbReference type="PANTHER" id="PTHR43788">
    <property type="entry name" value="DNA2/NAM7 HELICASE FAMILY MEMBER"/>
    <property type="match status" value="1"/>
</dbReference>
<evidence type="ECO:0000256" key="2">
    <source>
        <dbReference type="ARBA" id="ARBA00022840"/>
    </source>
</evidence>
<keyword evidence="1" id="KW-0547">Nucleotide-binding</keyword>
<dbReference type="SUPFAM" id="SSF55464">
    <property type="entry name" value="Origin of replication-binding domain, RBD-like"/>
    <property type="match status" value="1"/>
</dbReference>
<dbReference type="NCBIfam" id="NF041492">
    <property type="entry name" value="MobF"/>
    <property type="match status" value="1"/>
</dbReference>
<feature type="domain" description="AAA+ ATPase" evidence="4">
    <location>
        <begin position="492"/>
        <end position="678"/>
    </location>
</feature>
<dbReference type="Gene3D" id="3.40.50.300">
    <property type="entry name" value="P-loop containing nucleotide triphosphate hydrolases"/>
    <property type="match status" value="2"/>
</dbReference>
<evidence type="ECO:0000259" key="4">
    <source>
        <dbReference type="SMART" id="SM00382"/>
    </source>
</evidence>
<feature type="region of interest" description="Disordered" evidence="3">
    <location>
        <begin position="915"/>
        <end position="939"/>
    </location>
</feature>
<accession>A0A511Z190</accession>
<dbReference type="Pfam" id="PF13604">
    <property type="entry name" value="AAA_30"/>
    <property type="match status" value="1"/>
</dbReference>
<organism evidence="5 6">
    <name type="scientific">Actinotalea fermentans</name>
    <dbReference type="NCBI Taxonomy" id="43671"/>
    <lineage>
        <taxon>Bacteria</taxon>
        <taxon>Bacillati</taxon>
        <taxon>Actinomycetota</taxon>
        <taxon>Actinomycetes</taxon>
        <taxon>Micrococcales</taxon>
        <taxon>Cellulomonadaceae</taxon>
        <taxon>Actinotalea</taxon>
    </lineage>
</organism>